<accession>A0A5K7X9P0</accession>
<feature type="transmembrane region" description="Helical" evidence="1">
    <location>
        <begin position="52"/>
        <end position="74"/>
    </location>
</feature>
<evidence type="ECO:0000313" key="3">
    <source>
        <dbReference type="Proteomes" id="UP000326837"/>
    </source>
</evidence>
<reference evidence="3" key="1">
    <citation type="submission" date="2019-10" db="EMBL/GenBank/DDBJ databases">
        <title>Lacipirellula parvula gen. nov., sp. nov., representing a lineage of planctomycetes widespread in freshwater anoxic habitats, and description of the family Lacipirellulaceae.</title>
        <authorList>
            <person name="Dedysh S.N."/>
            <person name="Kulichevskaya I.S."/>
            <person name="Beletsky A.V."/>
            <person name="Rakitin A.L."/>
            <person name="Mardanov A.V."/>
            <person name="Ivanova A.A."/>
            <person name="Saltykova V.X."/>
            <person name="Rijpstra W.I.C."/>
            <person name="Sinninghe Damste J.S."/>
            <person name="Ravin N.V."/>
        </authorList>
    </citation>
    <scope>NUCLEOTIDE SEQUENCE [LARGE SCALE GENOMIC DNA]</scope>
    <source>
        <strain evidence="3">PX69</strain>
    </source>
</reference>
<evidence type="ECO:0008006" key="4">
    <source>
        <dbReference type="Google" id="ProtNLM"/>
    </source>
</evidence>
<organism evidence="2 3">
    <name type="scientific">Lacipirellula parvula</name>
    <dbReference type="NCBI Taxonomy" id="2650471"/>
    <lineage>
        <taxon>Bacteria</taxon>
        <taxon>Pseudomonadati</taxon>
        <taxon>Planctomycetota</taxon>
        <taxon>Planctomycetia</taxon>
        <taxon>Pirellulales</taxon>
        <taxon>Lacipirellulaceae</taxon>
        <taxon>Lacipirellula</taxon>
    </lineage>
</organism>
<protein>
    <recommendedName>
        <fullName evidence="4">PEP-CTERM protein-sorting domain-containing protein</fullName>
    </recommendedName>
</protein>
<gene>
    <name evidence="2" type="ORF">PLANPX_1083</name>
</gene>
<dbReference type="EMBL" id="AP021861">
    <property type="protein sequence ID" value="BBO31471.1"/>
    <property type="molecule type" value="Genomic_DNA"/>
</dbReference>
<evidence type="ECO:0000313" key="2">
    <source>
        <dbReference type="EMBL" id="BBO31471.1"/>
    </source>
</evidence>
<name>A0A5K7X9P0_9BACT</name>
<keyword evidence="1" id="KW-0812">Transmembrane</keyword>
<proteinExistence type="predicted"/>
<sequence>MFGRRLCTLRRGDPPTAFEQHGAPQFSRRFTAIEIDHRSSGQQTPEKLMNKAILLALAFTGLLASSPVSAAPFLSIGFNPNSSVSVYLHGDSLNENFDAFRFRALPLEGQSFLNLNSGLIAGAARPAGSPFTYRNRLLDYDPLDDPNGKGWVVINPITTSSEVSFAGGTLTGKISTAGEPQGKLFLANLVPSATGFGVARLDISLFNAGQLVFTTLPEPSSLFLCAGVFVGTIMSRRRPRFFNERTSGTSR</sequence>
<keyword evidence="3" id="KW-1185">Reference proteome</keyword>
<keyword evidence="1" id="KW-0472">Membrane</keyword>
<dbReference type="Proteomes" id="UP000326837">
    <property type="component" value="Chromosome"/>
</dbReference>
<dbReference type="KEGG" id="lpav:PLANPX_1083"/>
<dbReference type="AlphaFoldDB" id="A0A5K7X9P0"/>
<evidence type="ECO:0000256" key="1">
    <source>
        <dbReference type="SAM" id="Phobius"/>
    </source>
</evidence>
<keyword evidence="1" id="KW-1133">Transmembrane helix</keyword>